<evidence type="ECO:0000313" key="1">
    <source>
        <dbReference type="EnsemblPlants" id="AET5Gv21233200.1"/>
    </source>
</evidence>
<dbReference type="PANTHER" id="PTHR45125:SF3">
    <property type="entry name" value="NO-APICAL-MERISTEM-ASSOCIATED CARBOXY-TERMINAL DOMAIN PROTEIN"/>
    <property type="match status" value="1"/>
</dbReference>
<dbReference type="PANTHER" id="PTHR45125">
    <property type="entry name" value="F21J9.4-RELATED"/>
    <property type="match status" value="1"/>
</dbReference>
<accession>A0A453MLM2</accession>
<proteinExistence type="predicted"/>
<sequence>MRKDELLCDAWLATSLDTIHGMEQKGTTFWNNIHIWFHEHKHFAPYFDAVIHNRESKSLNHRWYTIQEVVSKYCGHLKHLIAQWPSGAQITEQVS</sequence>
<dbReference type="EnsemblPlants" id="AET5Gv21233200.1">
    <property type="protein sequence ID" value="AET5Gv21233200.1"/>
    <property type="gene ID" value="AET5Gv21233200"/>
</dbReference>
<reference evidence="2" key="1">
    <citation type="journal article" date="2014" name="Science">
        <title>Ancient hybridizations among the ancestral genomes of bread wheat.</title>
        <authorList>
            <consortium name="International Wheat Genome Sequencing Consortium,"/>
            <person name="Marcussen T."/>
            <person name="Sandve S.R."/>
            <person name="Heier L."/>
            <person name="Spannagl M."/>
            <person name="Pfeifer M."/>
            <person name="Jakobsen K.S."/>
            <person name="Wulff B.B."/>
            <person name="Steuernagel B."/>
            <person name="Mayer K.F."/>
            <person name="Olsen O.A."/>
        </authorList>
    </citation>
    <scope>NUCLEOTIDE SEQUENCE [LARGE SCALE GENOMIC DNA]</scope>
    <source>
        <strain evidence="2">cv. AL8/78</strain>
    </source>
</reference>
<reference evidence="1" key="5">
    <citation type="journal article" date="2021" name="G3 (Bethesda)">
        <title>Aegilops tauschii genome assembly Aet v5.0 features greater sequence contiguity and improved annotation.</title>
        <authorList>
            <person name="Wang L."/>
            <person name="Zhu T."/>
            <person name="Rodriguez J.C."/>
            <person name="Deal K.R."/>
            <person name="Dubcovsky J."/>
            <person name="McGuire P.E."/>
            <person name="Lux T."/>
            <person name="Spannagl M."/>
            <person name="Mayer K.F.X."/>
            <person name="Baldrich P."/>
            <person name="Meyers B.C."/>
            <person name="Huo N."/>
            <person name="Gu Y.Q."/>
            <person name="Zhou H."/>
            <person name="Devos K.M."/>
            <person name="Bennetzen J.L."/>
            <person name="Unver T."/>
            <person name="Budak H."/>
            <person name="Gulick P.J."/>
            <person name="Galiba G."/>
            <person name="Kalapos B."/>
            <person name="Nelson D.R."/>
            <person name="Li P."/>
            <person name="You F.M."/>
            <person name="Luo M.C."/>
            <person name="Dvorak J."/>
        </authorList>
    </citation>
    <scope>NUCLEOTIDE SEQUENCE [LARGE SCALE GENOMIC DNA]</scope>
    <source>
        <strain evidence="1">cv. AL8/78</strain>
    </source>
</reference>
<organism evidence="1 2">
    <name type="scientific">Aegilops tauschii subsp. strangulata</name>
    <name type="common">Goatgrass</name>
    <dbReference type="NCBI Taxonomy" id="200361"/>
    <lineage>
        <taxon>Eukaryota</taxon>
        <taxon>Viridiplantae</taxon>
        <taxon>Streptophyta</taxon>
        <taxon>Embryophyta</taxon>
        <taxon>Tracheophyta</taxon>
        <taxon>Spermatophyta</taxon>
        <taxon>Magnoliopsida</taxon>
        <taxon>Liliopsida</taxon>
        <taxon>Poales</taxon>
        <taxon>Poaceae</taxon>
        <taxon>BOP clade</taxon>
        <taxon>Pooideae</taxon>
        <taxon>Triticodae</taxon>
        <taxon>Triticeae</taxon>
        <taxon>Triticinae</taxon>
        <taxon>Aegilops</taxon>
    </lineage>
</organism>
<keyword evidence="2" id="KW-1185">Reference proteome</keyword>
<reference evidence="1" key="4">
    <citation type="submission" date="2019-03" db="UniProtKB">
        <authorList>
            <consortium name="EnsemblPlants"/>
        </authorList>
    </citation>
    <scope>IDENTIFICATION</scope>
</reference>
<dbReference type="Proteomes" id="UP000015105">
    <property type="component" value="Chromosome 5D"/>
</dbReference>
<dbReference type="AlphaFoldDB" id="A0A453MLM2"/>
<reference evidence="2" key="2">
    <citation type="journal article" date="2017" name="Nat. Plants">
        <title>The Aegilops tauschii genome reveals multiple impacts of transposons.</title>
        <authorList>
            <person name="Zhao G."/>
            <person name="Zou C."/>
            <person name="Li K."/>
            <person name="Wang K."/>
            <person name="Li T."/>
            <person name="Gao L."/>
            <person name="Zhang X."/>
            <person name="Wang H."/>
            <person name="Yang Z."/>
            <person name="Liu X."/>
            <person name="Jiang W."/>
            <person name="Mao L."/>
            <person name="Kong X."/>
            <person name="Jiao Y."/>
            <person name="Jia J."/>
        </authorList>
    </citation>
    <scope>NUCLEOTIDE SEQUENCE [LARGE SCALE GENOMIC DNA]</scope>
    <source>
        <strain evidence="2">cv. AL8/78</strain>
    </source>
</reference>
<dbReference type="Gramene" id="AET5Gv21233200.1">
    <property type="protein sequence ID" value="AET5Gv21233200.1"/>
    <property type="gene ID" value="AET5Gv21233200"/>
</dbReference>
<protein>
    <submittedName>
        <fullName evidence="1">Uncharacterized protein</fullName>
    </submittedName>
</protein>
<reference evidence="1" key="3">
    <citation type="journal article" date="2017" name="Nature">
        <title>Genome sequence of the progenitor of the wheat D genome Aegilops tauschii.</title>
        <authorList>
            <person name="Luo M.C."/>
            <person name="Gu Y.Q."/>
            <person name="Puiu D."/>
            <person name="Wang H."/>
            <person name="Twardziok S.O."/>
            <person name="Deal K.R."/>
            <person name="Huo N."/>
            <person name="Zhu T."/>
            <person name="Wang L."/>
            <person name="Wang Y."/>
            <person name="McGuire P.E."/>
            <person name="Liu S."/>
            <person name="Long H."/>
            <person name="Ramasamy R.K."/>
            <person name="Rodriguez J.C."/>
            <person name="Van S.L."/>
            <person name="Yuan L."/>
            <person name="Wang Z."/>
            <person name="Xia Z."/>
            <person name="Xiao L."/>
            <person name="Anderson O.D."/>
            <person name="Ouyang S."/>
            <person name="Liang Y."/>
            <person name="Zimin A.V."/>
            <person name="Pertea G."/>
            <person name="Qi P."/>
            <person name="Bennetzen J.L."/>
            <person name="Dai X."/>
            <person name="Dawson M.W."/>
            <person name="Muller H.G."/>
            <person name="Kugler K."/>
            <person name="Rivarola-Duarte L."/>
            <person name="Spannagl M."/>
            <person name="Mayer K.F.X."/>
            <person name="Lu F.H."/>
            <person name="Bevan M.W."/>
            <person name="Leroy P."/>
            <person name="Li P."/>
            <person name="You F.M."/>
            <person name="Sun Q."/>
            <person name="Liu Z."/>
            <person name="Lyons E."/>
            <person name="Wicker T."/>
            <person name="Salzberg S.L."/>
            <person name="Devos K.M."/>
            <person name="Dvorak J."/>
        </authorList>
    </citation>
    <scope>NUCLEOTIDE SEQUENCE [LARGE SCALE GENOMIC DNA]</scope>
    <source>
        <strain evidence="1">cv. AL8/78</strain>
    </source>
</reference>
<evidence type="ECO:0000313" key="2">
    <source>
        <dbReference type="Proteomes" id="UP000015105"/>
    </source>
</evidence>
<name>A0A453MLM2_AEGTS</name>